<comment type="similarity">
    <text evidence="1">Belongs to the type-I restriction system S methylase family.</text>
</comment>
<dbReference type="Pfam" id="PF01420">
    <property type="entry name" value="Methylase_S"/>
    <property type="match status" value="3"/>
</dbReference>
<evidence type="ECO:0000256" key="2">
    <source>
        <dbReference type="ARBA" id="ARBA00022747"/>
    </source>
</evidence>
<comment type="subunit">
    <text evidence="4">The methyltransferase is composed of M and S polypeptides.</text>
</comment>
<proteinExistence type="inferred from homology"/>
<name>A0A0T8U0W0_9STRE</name>
<dbReference type="CDD" id="cd17283">
    <property type="entry name" value="RMtype1_S_Hpy180ORF7835P_TRD2-CR2_like"/>
    <property type="match status" value="2"/>
</dbReference>
<keyword evidence="3" id="KW-0238">DNA-binding</keyword>
<dbReference type="SUPFAM" id="SSF116734">
    <property type="entry name" value="DNA methylase specificity domain"/>
    <property type="match status" value="3"/>
</dbReference>
<feature type="domain" description="Type I restriction modification DNA specificity" evidence="5">
    <location>
        <begin position="513"/>
        <end position="681"/>
    </location>
</feature>
<dbReference type="AlphaFoldDB" id="A0A0T8U0W0"/>
<evidence type="ECO:0000259" key="5">
    <source>
        <dbReference type="Pfam" id="PF01420"/>
    </source>
</evidence>
<dbReference type="GO" id="GO:0009307">
    <property type="term" value="P:DNA restriction-modification system"/>
    <property type="evidence" value="ECO:0007669"/>
    <property type="project" value="UniProtKB-KW"/>
</dbReference>
<dbReference type="InterPro" id="IPR051212">
    <property type="entry name" value="Type-I_RE_S_subunit"/>
</dbReference>
<evidence type="ECO:0000256" key="1">
    <source>
        <dbReference type="ARBA" id="ARBA00010923"/>
    </source>
</evidence>
<dbReference type="EMBL" id="CMJT01000002">
    <property type="protein sequence ID" value="CKA66978.1"/>
    <property type="molecule type" value="Genomic_DNA"/>
</dbReference>
<dbReference type="PANTHER" id="PTHR43140">
    <property type="entry name" value="TYPE-1 RESTRICTION ENZYME ECOKI SPECIFICITY PROTEIN"/>
    <property type="match status" value="1"/>
</dbReference>
<feature type="domain" description="Type I restriction modification DNA specificity" evidence="5">
    <location>
        <begin position="254"/>
        <end position="422"/>
    </location>
</feature>
<dbReference type="InterPro" id="IPR000055">
    <property type="entry name" value="Restrct_endonuc_typeI_TRD"/>
</dbReference>
<dbReference type="Gene3D" id="3.90.220.20">
    <property type="entry name" value="DNA methylase specificity domains"/>
    <property type="match status" value="3"/>
</dbReference>
<protein>
    <submittedName>
        <fullName evidence="6">Type I site-specific deoxyribonuclease chain S</fullName>
    </submittedName>
</protein>
<gene>
    <name evidence="6" type="primary">hsdS</name>
    <name evidence="6" type="ORF">ERS021757_00208</name>
</gene>
<dbReference type="PANTHER" id="PTHR43140:SF1">
    <property type="entry name" value="TYPE I RESTRICTION ENZYME ECOKI SPECIFICITY SUBUNIT"/>
    <property type="match status" value="1"/>
</dbReference>
<accession>A0A0T8U0W0</accession>
<dbReference type="InterPro" id="IPR044946">
    <property type="entry name" value="Restrct_endonuc_typeI_TRD_sf"/>
</dbReference>
<evidence type="ECO:0000313" key="7">
    <source>
        <dbReference type="Proteomes" id="UP000041827"/>
    </source>
</evidence>
<evidence type="ECO:0000256" key="3">
    <source>
        <dbReference type="ARBA" id="ARBA00023125"/>
    </source>
</evidence>
<evidence type="ECO:0000313" key="6">
    <source>
        <dbReference type="EMBL" id="CKA66978.1"/>
    </source>
</evidence>
<feature type="domain" description="Type I restriction modification DNA specificity" evidence="5">
    <location>
        <begin position="2"/>
        <end position="174"/>
    </location>
</feature>
<reference evidence="7" key="1">
    <citation type="submission" date="2015-03" db="EMBL/GenBank/DDBJ databases">
        <authorList>
            <consortium name="Pathogen Informatics"/>
        </authorList>
    </citation>
    <scope>NUCLEOTIDE SEQUENCE [LARGE SCALE GENOMIC DNA]</scope>
    <source>
        <strain evidence="7">SMRU2248</strain>
    </source>
</reference>
<dbReference type="GO" id="GO:0003677">
    <property type="term" value="F:DNA binding"/>
    <property type="evidence" value="ECO:0007669"/>
    <property type="project" value="UniProtKB-KW"/>
</dbReference>
<sequence>MRVGNICTTNIGLTFKPSEVQETGIPIYKANNIKNGKISTLDLAFVSEKTIIKENEWLNKNDILMAVRSGSKQLVGKTAIVGNLKMKTSFGAFMSVIRPISVSSTFMNYFFQSSHFRSQLDDANTTTIFQVTQKMLKETLLPLPPLAEQKRIVAQIERALKKVEIYAESYNQLQKLDKEFPDKLKKSILQYAMQGKLVEQDPNDESVEVLLEKIRAEKQKLFEEGKIKKKDLDISIVSQGDDNSYYEEVPYEIPKSWEWVRFSTLVEIVRGGSPRPIKDYLTSEVDGINWIKIGDTEKGEKYINNVKEKIKKSGLNKTRFVKKGTFLLTNSMSFGRPYILNVDGAIHDGWLAISNYENSLNKDYLFYILSSNVVYSQFLSLISGAVVKNLNSDKVASILIPLPPLAEQQRIIEAIESALEKVDEYAESYNRLEQLDKEFPDKLKKSILQYAMQGKLVEQDPNDESVEVLLEKIRAEKQKLFEEGKIKKKDLDISIVSQGDDNSYYEEVPYEIPKSWEWVRFSTLVEIVRGGSPRPIKDYLTSEVDGINWIKIGDTEKGEKYINNVKEKIKKSGLNKTRFVKKGTFLLTNSMSFGRPYILNVDGAIHDGWLAISNYENSLNRDYLFYILSSNVVYSQFLSLISGAVVKNLNSDKVASILIPLPPLPEQSRIVDKIEQFFAHIDALI</sequence>
<organism evidence="6 7">
    <name type="scientific">Streptococcus pseudopneumoniae</name>
    <dbReference type="NCBI Taxonomy" id="257758"/>
    <lineage>
        <taxon>Bacteria</taxon>
        <taxon>Bacillati</taxon>
        <taxon>Bacillota</taxon>
        <taxon>Bacilli</taxon>
        <taxon>Lactobacillales</taxon>
        <taxon>Streptococcaceae</taxon>
        <taxon>Streptococcus</taxon>
    </lineage>
</organism>
<keyword evidence="2" id="KW-0680">Restriction system</keyword>
<evidence type="ECO:0000256" key="4">
    <source>
        <dbReference type="ARBA" id="ARBA00038652"/>
    </source>
</evidence>
<dbReference type="Proteomes" id="UP000041827">
    <property type="component" value="Unassembled WGS sequence"/>
</dbReference>